<dbReference type="STRING" id="890420.SAMN05216226_102236"/>
<dbReference type="AlphaFoldDB" id="A0A1G8T0Y5"/>
<reference evidence="2 3" key="1">
    <citation type="submission" date="2016-10" db="EMBL/GenBank/DDBJ databases">
        <authorList>
            <person name="de Groot N.N."/>
        </authorList>
    </citation>
    <scope>NUCLEOTIDE SEQUENCE [LARGE SCALE GENOMIC DNA]</scope>
    <source>
        <strain evidence="2 3">IBRC-M10015</strain>
    </source>
</reference>
<evidence type="ECO:0000313" key="3">
    <source>
        <dbReference type="Proteomes" id="UP000198856"/>
    </source>
</evidence>
<keyword evidence="3" id="KW-1185">Reference proteome</keyword>
<dbReference type="InterPro" id="IPR043749">
    <property type="entry name" value="DUF5694"/>
</dbReference>
<dbReference type="Proteomes" id="UP000198856">
    <property type="component" value="Unassembled WGS sequence"/>
</dbReference>
<name>A0A1G8T0Y5_9EURY</name>
<gene>
    <name evidence="2" type="ORF">SAMN05216226_102236</name>
</gene>
<evidence type="ECO:0000256" key="1">
    <source>
        <dbReference type="SAM" id="MobiDB-lite"/>
    </source>
</evidence>
<dbReference type="EMBL" id="FNFC01000002">
    <property type="protein sequence ID" value="SDJ34675.1"/>
    <property type="molecule type" value="Genomic_DNA"/>
</dbReference>
<protein>
    <recommendedName>
        <fullName evidence="4">TraB family protein</fullName>
    </recommendedName>
</protein>
<evidence type="ECO:0000313" key="2">
    <source>
        <dbReference type="EMBL" id="SDJ34675.1"/>
    </source>
</evidence>
<dbReference type="Pfam" id="PF18950">
    <property type="entry name" value="DUF5694"/>
    <property type="match status" value="1"/>
</dbReference>
<sequence>MVTMLRPKATARKTPTWPTPTPEQVEVVLLGTYHMDEPGLDNVNVSADDVLDEPRQRELESFVGHLEAADPDIVAVERPAKHAETVNRIYKRYRDGQCTYDEKYELEPPHPEREDVTMECRSEVIQVGFRLADRLGHDRVVPVDMPEMLGRSAEFEELEQGDIDTSPKIDVPRLDEEQLKTTMDEQLTDSTVTAYHRYLNEEAALHHNDGMFDEFLRYGDGDNYAGPDALAKWYRRNLRMVHNIWRAVDDSSDRVLFLVGSGHVHVLRHLLTEFPQLCPVNPIQYLPREE</sequence>
<feature type="region of interest" description="Disordered" evidence="1">
    <location>
        <begin position="1"/>
        <end position="20"/>
    </location>
</feature>
<organism evidence="2 3">
    <name type="scientific">Halovenus aranensis</name>
    <dbReference type="NCBI Taxonomy" id="890420"/>
    <lineage>
        <taxon>Archaea</taxon>
        <taxon>Methanobacteriati</taxon>
        <taxon>Methanobacteriota</taxon>
        <taxon>Stenosarchaea group</taxon>
        <taxon>Halobacteria</taxon>
        <taxon>Halobacteriales</taxon>
        <taxon>Haloarculaceae</taxon>
        <taxon>Halovenus</taxon>
    </lineage>
</organism>
<accession>A0A1G8T0Y5</accession>
<evidence type="ECO:0008006" key="4">
    <source>
        <dbReference type="Google" id="ProtNLM"/>
    </source>
</evidence>
<proteinExistence type="predicted"/>